<reference evidence="6 7" key="1">
    <citation type="submission" date="2019-02" db="EMBL/GenBank/DDBJ databases">
        <title>Deep-cultivation of Planctomycetes and their phenomic and genomic characterization uncovers novel biology.</title>
        <authorList>
            <person name="Wiegand S."/>
            <person name="Jogler M."/>
            <person name="Boedeker C."/>
            <person name="Pinto D."/>
            <person name="Vollmers J."/>
            <person name="Rivas-Marin E."/>
            <person name="Kohn T."/>
            <person name="Peeters S.H."/>
            <person name="Heuer A."/>
            <person name="Rast P."/>
            <person name="Oberbeckmann S."/>
            <person name="Bunk B."/>
            <person name="Jeske O."/>
            <person name="Meyerdierks A."/>
            <person name="Storesund J.E."/>
            <person name="Kallscheuer N."/>
            <person name="Luecker S."/>
            <person name="Lage O.M."/>
            <person name="Pohl T."/>
            <person name="Merkel B.J."/>
            <person name="Hornburger P."/>
            <person name="Mueller R.-W."/>
            <person name="Bruemmer F."/>
            <person name="Labrenz M."/>
            <person name="Spormann A.M."/>
            <person name="Op den Camp H."/>
            <person name="Overmann J."/>
            <person name="Amann R."/>
            <person name="Jetten M.S.M."/>
            <person name="Mascher T."/>
            <person name="Medema M.H."/>
            <person name="Devos D.P."/>
            <person name="Kaster A.-K."/>
            <person name="Ovreas L."/>
            <person name="Rohde M."/>
            <person name="Galperin M.Y."/>
            <person name="Jogler C."/>
        </authorList>
    </citation>
    <scope>NUCLEOTIDE SEQUENCE [LARGE SCALE GENOMIC DNA]</scope>
    <source>
        <strain evidence="6 7">V22</strain>
    </source>
</reference>
<organism evidence="6 7">
    <name type="scientific">Calycomorphotria hydatis</name>
    <dbReference type="NCBI Taxonomy" id="2528027"/>
    <lineage>
        <taxon>Bacteria</taxon>
        <taxon>Pseudomonadati</taxon>
        <taxon>Planctomycetota</taxon>
        <taxon>Planctomycetia</taxon>
        <taxon>Planctomycetales</taxon>
        <taxon>Planctomycetaceae</taxon>
        <taxon>Calycomorphotria</taxon>
    </lineage>
</organism>
<dbReference type="Proteomes" id="UP000319976">
    <property type="component" value="Chromosome"/>
</dbReference>
<dbReference type="RefSeq" id="WP_145261114.1">
    <property type="nucleotide sequence ID" value="NZ_CP036316.1"/>
</dbReference>
<dbReference type="OrthoDB" id="9804072at2"/>
<dbReference type="EMBL" id="CP036316">
    <property type="protein sequence ID" value="QDT64175.1"/>
    <property type="molecule type" value="Genomic_DNA"/>
</dbReference>
<dbReference type="InterPro" id="IPR011078">
    <property type="entry name" value="PyrdxlP_homeostasis"/>
</dbReference>
<evidence type="ECO:0000313" key="7">
    <source>
        <dbReference type="Proteomes" id="UP000319976"/>
    </source>
</evidence>
<evidence type="ECO:0000256" key="2">
    <source>
        <dbReference type="HAMAP-Rule" id="MF_02087"/>
    </source>
</evidence>
<dbReference type="InterPro" id="IPR001608">
    <property type="entry name" value="Ala_racemase_N"/>
</dbReference>
<comment type="similarity">
    <text evidence="2 4">Belongs to the pyridoxal phosphate-binding protein YggS/PROSC family.</text>
</comment>
<dbReference type="AlphaFoldDB" id="A0A517T723"/>
<dbReference type="Pfam" id="PF01168">
    <property type="entry name" value="Ala_racemase_N"/>
    <property type="match status" value="1"/>
</dbReference>
<keyword evidence="1 2" id="KW-0663">Pyridoxal phosphate</keyword>
<protein>
    <recommendedName>
        <fullName evidence="2">Pyridoxal phosphate homeostasis protein</fullName>
        <shortName evidence="2">PLP homeostasis protein</shortName>
    </recommendedName>
</protein>
<feature type="domain" description="Alanine racemase N-terminal" evidence="5">
    <location>
        <begin position="29"/>
        <end position="228"/>
    </location>
</feature>
<dbReference type="Gene3D" id="3.20.20.10">
    <property type="entry name" value="Alanine racemase"/>
    <property type="match status" value="1"/>
</dbReference>
<evidence type="ECO:0000256" key="3">
    <source>
        <dbReference type="PIRSR" id="PIRSR004848-1"/>
    </source>
</evidence>
<feature type="modified residue" description="N6-(pyridoxal phosphate)lysine" evidence="2 3">
    <location>
        <position position="35"/>
    </location>
</feature>
<name>A0A517T723_9PLAN</name>
<dbReference type="SUPFAM" id="SSF51419">
    <property type="entry name" value="PLP-binding barrel"/>
    <property type="match status" value="1"/>
</dbReference>
<gene>
    <name evidence="6" type="ORF">V22_14060</name>
</gene>
<proteinExistence type="inferred from homology"/>
<dbReference type="CDD" id="cd00635">
    <property type="entry name" value="PLPDE_III_YBL036c_like"/>
    <property type="match status" value="1"/>
</dbReference>
<accession>A0A517T723</accession>
<dbReference type="PIRSF" id="PIRSF004848">
    <property type="entry name" value="YBL036c_PLPDEIII"/>
    <property type="match status" value="1"/>
</dbReference>
<dbReference type="PANTHER" id="PTHR10146:SF14">
    <property type="entry name" value="PYRIDOXAL PHOSPHATE HOMEOSTASIS PROTEIN"/>
    <property type="match status" value="1"/>
</dbReference>
<evidence type="ECO:0000256" key="1">
    <source>
        <dbReference type="ARBA" id="ARBA00022898"/>
    </source>
</evidence>
<keyword evidence="7" id="KW-1185">Reference proteome</keyword>
<sequence>MSVTENYTTICRRVEEACGRVGRDPNSVKLIAVTKYAEVDWVRELLDCGHRVLGESRPQQLIERAELFEDEGVDPEVEWHLIGHLQRNKVRKLLPYLFLTHSIDGWKLLAAVDRIAGEIGLVANVLLEMNLSEEPTKHGFSQQELFEGWEQLGQLPNVKVDGLMTMAPNTGSLEDAREAFRQLSELRNQLRERSPELPLPELSMGMSGDYEVAIEEGATMVRIGSALYEGCSS</sequence>
<dbReference type="HAMAP" id="MF_02087">
    <property type="entry name" value="PLP_homeostasis"/>
    <property type="match status" value="1"/>
</dbReference>
<evidence type="ECO:0000313" key="6">
    <source>
        <dbReference type="EMBL" id="QDT64175.1"/>
    </source>
</evidence>
<comment type="function">
    <text evidence="2">Pyridoxal 5'-phosphate (PLP)-binding protein, which is involved in PLP homeostasis.</text>
</comment>
<dbReference type="KEGG" id="chya:V22_14060"/>
<dbReference type="NCBIfam" id="TIGR00044">
    <property type="entry name" value="YggS family pyridoxal phosphate-dependent enzyme"/>
    <property type="match status" value="1"/>
</dbReference>
<dbReference type="GO" id="GO:0030170">
    <property type="term" value="F:pyridoxal phosphate binding"/>
    <property type="evidence" value="ECO:0007669"/>
    <property type="project" value="UniProtKB-UniRule"/>
</dbReference>
<evidence type="ECO:0000256" key="4">
    <source>
        <dbReference type="RuleBase" id="RU004514"/>
    </source>
</evidence>
<evidence type="ECO:0000259" key="5">
    <source>
        <dbReference type="Pfam" id="PF01168"/>
    </source>
</evidence>
<dbReference type="InterPro" id="IPR029066">
    <property type="entry name" value="PLP-binding_barrel"/>
</dbReference>
<dbReference type="PANTHER" id="PTHR10146">
    <property type="entry name" value="PROLINE SYNTHETASE CO-TRANSCRIBED BACTERIAL HOMOLOG PROTEIN"/>
    <property type="match status" value="1"/>
</dbReference>
<comment type="cofactor">
    <cofactor evidence="3">
        <name>pyridoxal 5'-phosphate</name>
        <dbReference type="ChEBI" id="CHEBI:597326"/>
    </cofactor>
</comment>